<keyword evidence="7 10" id="KW-0472">Membrane</keyword>
<evidence type="ECO:0000256" key="2">
    <source>
        <dbReference type="ARBA" id="ARBA00022448"/>
    </source>
</evidence>
<evidence type="ECO:0000256" key="7">
    <source>
        <dbReference type="ARBA" id="ARBA00023136"/>
    </source>
</evidence>
<evidence type="ECO:0000259" key="11">
    <source>
        <dbReference type="Pfam" id="PF05008"/>
    </source>
</evidence>
<dbReference type="GO" id="GO:0012507">
    <property type="term" value="C:ER to Golgi transport vesicle membrane"/>
    <property type="evidence" value="ECO:0000318"/>
    <property type="project" value="GO_Central"/>
</dbReference>
<keyword evidence="13" id="KW-1185">Reference proteome</keyword>
<evidence type="ECO:0000313" key="12">
    <source>
        <dbReference type="EMBL" id="GAQ81123.1"/>
    </source>
</evidence>
<dbReference type="FunFam" id="1.20.58.400:FF:000001">
    <property type="entry name" value="Vesicle transport through interaction with t-SNAREs homolog 1A"/>
    <property type="match status" value="1"/>
</dbReference>
<comment type="similarity">
    <text evidence="1">Belongs to the VTI1 family.</text>
</comment>
<gene>
    <name evidence="12" type="ORF">KFL_000710280</name>
</gene>
<dbReference type="InterPro" id="IPR038407">
    <property type="entry name" value="v-SNARE_N_sf"/>
</dbReference>
<dbReference type="GO" id="GO:0005789">
    <property type="term" value="C:endoplasmic reticulum membrane"/>
    <property type="evidence" value="ECO:0000318"/>
    <property type="project" value="GO_Central"/>
</dbReference>
<organism evidence="12 13">
    <name type="scientific">Klebsormidium nitens</name>
    <name type="common">Green alga</name>
    <name type="synonym">Ulothrix nitens</name>
    <dbReference type="NCBI Taxonomy" id="105231"/>
    <lineage>
        <taxon>Eukaryota</taxon>
        <taxon>Viridiplantae</taxon>
        <taxon>Streptophyta</taxon>
        <taxon>Klebsormidiophyceae</taxon>
        <taxon>Klebsormidiales</taxon>
        <taxon>Klebsormidiaceae</taxon>
        <taxon>Klebsormidium</taxon>
    </lineage>
</organism>
<dbReference type="OrthoDB" id="430637at2759"/>
<proteinExistence type="inferred from homology"/>
<dbReference type="Proteomes" id="UP000054558">
    <property type="component" value="Unassembled WGS sequence"/>
</dbReference>
<comment type="subcellular location">
    <subcellularLocation>
        <location evidence="8">Prevacuolar compartment membrane</location>
        <topology evidence="8">Single-pass type IV membrane protein</topology>
    </subcellularLocation>
</comment>
<accession>A0A1Y1HSN6</accession>
<dbReference type="GO" id="GO:0031902">
    <property type="term" value="C:late endosome membrane"/>
    <property type="evidence" value="ECO:0000318"/>
    <property type="project" value="GO_Central"/>
</dbReference>
<dbReference type="InterPro" id="IPR007705">
    <property type="entry name" value="Vesicle_trsprt_v-SNARE_N"/>
</dbReference>
<keyword evidence="4" id="KW-0653">Protein transport</keyword>
<dbReference type="Gene3D" id="1.20.5.110">
    <property type="match status" value="1"/>
</dbReference>
<keyword evidence="3 10" id="KW-0812">Transmembrane</keyword>
<dbReference type="Gene3D" id="1.20.58.400">
    <property type="entry name" value="t-snare proteins"/>
    <property type="match status" value="1"/>
</dbReference>
<keyword evidence="5 10" id="KW-1133">Transmembrane helix</keyword>
<dbReference type="GO" id="GO:0031201">
    <property type="term" value="C:SNARE complex"/>
    <property type="evidence" value="ECO:0000318"/>
    <property type="project" value="GO_Central"/>
</dbReference>
<dbReference type="PANTHER" id="PTHR21230">
    <property type="entry name" value="VESICLE TRANSPORT V-SNARE PROTEIN VTI1-RELATED"/>
    <property type="match status" value="1"/>
</dbReference>
<dbReference type="InterPro" id="IPR027027">
    <property type="entry name" value="GOSR2/Membrin/Bos1"/>
</dbReference>
<dbReference type="GO" id="GO:0000149">
    <property type="term" value="F:SNARE binding"/>
    <property type="evidence" value="ECO:0000318"/>
    <property type="project" value="GO_Central"/>
</dbReference>
<feature type="transmembrane region" description="Helical" evidence="10">
    <location>
        <begin position="201"/>
        <end position="220"/>
    </location>
</feature>
<dbReference type="PIRSF" id="PIRSF028865">
    <property type="entry name" value="Membrin-2"/>
    <property type="match status" value="1"/>
</dbReference>
<evidence type="ECO:0000256" key="8">
    <source>
        <dbReference type="ARBA" id="ARBA00060376"/>
    </source>
</evidence>
<dbReference type="AlphaFoldDB" id="A0A1Y1HSN6"/>
<keyword evidence="6 9" id="KW-0175">Coiled coil</keyword>
<name>A0A1Y1HSN6_KLENI</name>
<dbReference type="GO" id="GO:0005794">
    <property type="term" value="C:Golgi apparatus"/>
    <property type="evidence" value="ECO:0000318"/>
    <property type="project" value="GO_Central"/>
</dbReference>
<dbReference type="Pfam" id="PF05008">
    <property type="entry name" value="V-SNARE"/>
    <property type="match status" value="1"/>
</dbReference>
<dbReference type="STRING" id="105231.A0A1Y1HSN6"/>
<dbReference type="SUPFAM" id="SSF47661">
    <property type="entry name" value="t-snare proteins"/>
    <property type="match status" value="1"/>
</dbReference>
<dbReference type="Pfam" id="PF12352">
    <property type="entry name" value="V-SNARE_C"/>
    <property type="match status" value="1"/>
</dbReference>
<dbReference type="GO" id="GO:0006886">
    <property type="term" value="P:intracellular protein transport"/>
    <property type="evidence" value="ECO:0007669"/>
    <property type="project" value="InterPro"/>
</dbReference>
<protein>
    <submittedName>
        <fullName evidence="12">Vesicle transport protein</fullName>
    </submittedName>
</protein>
<sequence>MGENMFQSYERQYTELLASLKRKVENVSLLSGEQKKQKLKELQQGIDESEALIRKMDLEARSFSKAELVTLKSKLAEYKAGLNNVKKEAKKASAALPDEVAARQELMERGLGEPLGSVSADQRNRLLQTTDRLNQSGERIKESKRVAIETEDIGAQILGSLSQQRETLLHARGTLHGVDDNIGKSRQILNRMAQRIRTNKIIMYGIIAALVFAIILILYFKFKKH</sequence>
<reference evidence="12 13" key="1">
    <citation type="journal article" date="2014" name="Nat. Commun.">
        <title>Klebsormidium flaccidum genome reveals primary factors for plant terrestrial adaptation.</title>
        <authorList>
            <person name="Hori K."/>
            <person name="Maruyama F."/>
            <person name="Fujisawa T."/>
            <person name="Togashi T."/>
            <person name="Yamamoto N."/>
            <person name="Seo M."/>
            <person name="Sato S."/>
            <person name="Yamada T."/>
            <person name="Mori H."/>
            <person name="Tajima N."/>
            <person name="Moriyama T."/>
            <person name="Ikeuchi M."/>
            <person name="Watanabe M."/>
            <person name="Wada H."/>
            <person name="Kobayashi K."/>
            <person name="Saito M."/>
            <person name="Masuda T."/>
            <person name="Sasaki-Sekimoto Y."/>
            <person name="Mashiguchi K."/>
            <person name="Awai K."/>
            <person name="Shimojima M."/>
            <person name="Masuda S."/>
            <person name="Iwai M."/>
            <person name="Nobusawa T."/>
            <person name="Narise T."/>
            <person name="Kondo S."/>
            <person name="Saito H."/>
            <person name="Sato R."/>
            <person name="Murakawa M."/>
            <person name="Ihara Y."/>
            <person name="Oshima-Yamada Y."/>
            <person name="Ohtaka K."/>
            <person name="Satoh M."/>
            <person name="Sonobe K."/>
            <person name="Ishii M."/>
            <person name="Ohtani R."/>
            <person name="Kanamori-Sato M."/>
            <person name="Honoki R."/>
            <person name="Miyazaki D."/>
            <person name="Mochizuki H."/>
            <person name="Umetsu J."/>
            <person name="Higashi K."/>
            <person name="Shibata D."/>
            <person name="Kamiya Y."/>
            <person name="Sato N."/>
            <person name="Nakamura Y."/>
            <person name="Tabata S."/>
            <person name="Ida S."/>
            <person name="Kurokawa K."/>
            <person name="Ohta H."/>
        </authorList>
    </citation>
    <scope>NUCLEOTIDE SEQUENCE [LARGE SCALE GENOMIC DNA]</scope>
    <source>
        <strain evidence="12 13">NIES-2285</strain>
    </source>
</reference>
<evidence type="ECO:0000256" key="10">
    <source>
        <dbReference type="SAM" id="Phobius"/>
    </source>
</evidence>
<keyword evidence="2" id="KW-0813">Transport</keyword>
<dbReference type="OMA" id="MEYEAND"/>
<dbReference type="FunFam" id="1.20.5.110:FF:000002">
    <property type="entry name" value="Vesicle transport through interaction with t-SNAREsB"/>
    <property type="match status" value="1"/>
</dbReference>
<dbReference type="PANTHER" id="PTHR21230:SF26">
    <property type="entry name" value="VESICLE TRANSPORT THROUGH INTERACTION WITH T-SNARES HOMOLOG 1A"/>
    <property type="match status" value="1"/>
</dbReference>
<dbReference type="SUPFAM" id="SSF58038">
    <property type="entry name" value="SNARE fusion complex"/>
    <property type="match status" value="1"/>
</dbReference>
<evidence type="ECO:0000256" key="4">
    <source>
        <dbReference type="ARBA" id="ARBA00022927"/>
    </source>
</evidence>
<dbReference type="EMBL" id="DF237020">
    <property type="protein sequence ID" value="GAQ81123.1"/>
    <property type="molecule type" value="Genomic_DNA"/>
</dbReference>
<dbReference type="GO" id="GO:0006906">
    <property type="term" value="P:vesicle fusion"/>
    <property type="evidence" value="ECO:0000318"/>
    <property type="project" value="GO_Central"/>
</dbReference>
<dbReference type="GO" id="GO:0005484">
    <property type="term" value="F:SNAP receptor activity"/>
    <property type="evidence" value="ECO:0000318"/>
    <property type="project" value="GO_Central"/>
</dbReference>
<evidence type="ECO:0000256" key="3">
    <source>
        <dbReference type="ARBA" id="ARBA00022692"/>
    </source>
</evidence>
<evidence type="ECO:0000313" key="13">
    <source>
        <dbReference type="Proteomes" id="UP000054558"/>
    </source>
</evidence>
<feature type="domain" description="Vesicle transport v-SNARE N-terminal" evidence="11">
    <location>
        <begin position="3"/>
        <end position="92"/>
    </location>
</feature>
<dbReference type="CDD" id="cd15862">
    <property type="entry name" value="SNARE_Vti1"/>
    <property type="match status" value="1"/>
</dbReference>
<feature type="coiled-coil region" evidence="9">
    <location>
        <begin position="32"/>
        <end position="95"/>
    </location>
</feature>
<dbReference type="InterPro" id="IPR010989">
    <property type="entry name" value="SNARE"/>
</dbReference>
<evidence type="ECO:0000256" key="1">
    <source>
        <dbReference type="ARBA" id="ARBA00006108"/>
    </source>
</evidence>
<evidence type="ECO:0000256" key="9">
    <source>
        <dbReference type="SAM" id="Coils"/>
    </source>
</evidence>
<evidence type="ECO:0000256" key="5">
    <source>
        <dbReference type="ARBA" id="ARBA00022989"/>
    </source>
</evidence>
<evidence type="ECO:0000256" key="6">
    <source>
        <dbReference type="ARBA" id="ARBA00023054"/>
    </source>
</evidence>